<reference evidence="2" key="2">
    <citation type="journal article" date="2018" name="Mol. Plant Microbe Interact.">
        <title>Genome sequence resources for the wheat stripe rust pathogen (Puccinia striiformis f. sp. tritici) and the barley stripe rust pathogen (Puccinia striiformis f. sp. hordei).</title>
        <authorList>
            <person name="Xia C."/>
            <person name="Wang M."/>
            <person name="Yin C."/>
            <person name="Cornejo O.E."/>
            <person name="Hulbert S.H."/>
            <person name="Chen X."/>
        </authorList>
    </citation>
    <scope>NUCLEOTIDE SEQUENCE [LARGE SCALE GENOMIC DNA]</scope>
    <source>
        <strain evidence="2">93-210</strain>
    </source>
</reference>
<keyword evidence="2" id="KW-1185">Reference proteome</keyword>
<reference evidence="1 2" key="3">
    <citation type="journal article" date="2022" name="Microbiol. Spectr.">
        <title>Folding features and dynamics of 3D genome architecture in plant fungal pathogens.</title>
        <authorList>
            <person name="Xia C."/>
        </authorList>
    </citation>
    <scope>NUCLEOTIDE SEQUENCE [LARGE SCALE GENOMIC DNA]</scope>
    <source>
        <strain evidence="1 2">93-210</strain>
    </source>
</reference>
<dbReference type="Proteomes" id="UP001060170">
    <property type="component" value="Chromosome 2"/>
</dbReference>
<comment type="caution">
    <text evidence="1">The sequence shown here is derived from an EMBL/GenBank/DDBJ whole genome shotgun (WGS) entry which is preliminary data.</text>
</comment>
<name>A0ACC0EV73_9BASI</name>
<protein>
    <submittedName>
        <fullName evidence="1">Uncharacterized protein</fullName>
    </submittedName>
</protein>
<organism evidence="1 2">
    <name type="scientific">Puccinia striiformis f. sp. tritici</name>
    <dbReference type="NCBI Taxonomy" id="168172"/>
    <lineage>
        <taxon>Eukaryota</taxon>
        <taxon>Fungi</taxon>
        <taxon>Dikarya</taxon>
        <taxon>Basidiomycota</taxon>
        <taxon>Pucciniomycotina</taxon>
        <taxon>Pucciniomycetes</taxon>
        <taxon>Pucciniales</taxon>
        <taxon>Pucciniaceae</taxon>
        <taxon>Puccinia</taxon>
    </lineage>
</organism>
<evidence type="ECO:0000313" key="2">
    <source>
        <dbReference type="Proteomes" id="UP001060170"/>
    </source>
</evidence>
<dbReference type="EMBL" id="CM045866">
    <property type="protein sequence ID" value="KAI7961242.1"/>
    <property type="molecule type" value="Genomic_DNA"/>
</dbReference>
<sequence>MCTQSIQQFALNCGYLIEIRNSCPTNTFYRCSRYFFFFFSFFLSYPFFQFAESFFHKFITLGEVQLLRMNTRTENRKTQQVLNSSGVLLMLKLSFNQIPTTDSLPAQTQLTTTLSQPLTLEIKEEIKQLLRNGMKPEKISEELQPEYPNHQITAARIYKLGKEIKNQKTPEDSLVQQLCESLADSSFFNETKYNKDGDINNQGGAVTQWSSLIKKLTHTFFHQAFDHFKSQYPPHFIQSVIKYFTKDITHLNHTNLKLHLSHQYIDSLLLGTNPYPSVMLQSLSDSLKVEAQAILDKFDPEKLTKINSFFNNCLGKISNFALQKAQHNFTQTCESLPPTTCTNSHTKRTGIPCKHWIVEVLELGLLAQPEHFDTQWHLRNRTYSILRRKAD</sequence>
<gene>
    <name evidence="1" type="ORF">MJO28_001731</name>
</gene>
<accession>A0ACC0EV73</accession>
<proteinExistence type="predicted"/>
<reference evidence="2" key="1">
    <citation type="journal article" date="2018" name="BMC Genomics">
        <title>Genomic insights into host adaptation between the wheat stripe rust pathogen (Puccinia striiformis f. sp. tritici) and the barley stripe rust pathogen (Puccinia striiformis f. sp. hordei).</title>
        <authorList>
            <person name="Xia C."/>
            <person name="Wang M."/>
            <person name="Yin C."/>
            <person name="Cornejo O.E."/>
            <person name="Hulbert S.H."/>
            <person name="Chen X."/>
        </authorList>
    </citation>
    <scope>NUCLEOTIDE SEQUENCE [LARGE SCALE GENOMIC DNA]</scope>
    <source>
        <strain evidence="2">93-210</strain>
    </source>
</reference>
<evidence type="ECO:0000313" key="1">
    <source>
        <dbReference type="EMBL" id="KAI7961242.1"/>
    </source>
</evidence>